<evidence type="ECO:0000313" key="1">
    <source>
        <dbReference type="EMBL" id="KZV93044.1"/>
    </source>
</evidence>
<dbReference type="EMBL" id="KV425997">
    <property type="protein sequence ID" value="KZV93044.1"/>
    <property type="molecule type" value="Genomic_DNA"/>
</dbReference>
<dbReference type="Proteomes" id="UP000077266">
    <property type="component" value="Unassembled WGS sequence"/>
</dbReference>
<evidence type="ECO:0000313" key="2">
    <source>
        <dbReference type="Proteomes" id="UP000077266"/>
    </source>
</evidence>
<sequence length="53" mass="5863">MDPFSSRIAKLTRRTGSDEQLCRLGSYSVVFTGCFDVAPMAMLDSSIRGLYIV</sequence>
<dbReference type="AlphaFoldDB" id="A0A165I886"/>
<name>A0A165I886_EXIGL</name>
<proteinExistence type="predicted"/>
<organism evidence="1 2">
    <name type="scientific">Exidia glandulosa HHB12029</name>
    <dbReference type="NCBI Taxonomy" id="1314781"/>
    <lineage>
        <taxon>Eukaryota</taxon>
        <taxon>Fungi</taxon>
        <taxon>Dikarya</taxon>
        <taxon>Basidiomycota</taxon>
        <taxon>Agaricomycotina</taxon>
        <taxon>Agaricomycetes</taxon>
        <taxon>Auriculariales</taxon>
        <taxon>Exidiaceae</taxon>
        <taxon>Exidia</taxon>
    </lineage>
</organism>
<gene>
    <name evidence="1" type="ORF">EXIGLDRAFT_717692</name>
</gene>
<reference evidence="1 2" key="1">
    <citation type="journal article" date="2016" name="Mol. Biol. Evol.">
        <title>Comparative Genomics of Early-Diverging Mushroom-Forming Fungi Provides Insights into the Origins of Lignocellulose Decay Capabilities.</title>
        <authorList>
            <person name="Nagy L.G."/>
            <person name="Riley R."/>
            <person name="Tritt A."/>
            <person name="Adam C."/>
            <person name="Daum C."/>
            <person name="Floudas D."/>
            <person name="Sun H."/>
            <person name="Yadav J.S."/>
            <person name="Pangilinan J."/>
            <person name="Larsson K.H."/>
            <person name="Matsuura K."/>
            <person name="Barry K."/>
            <person name="Labutti K."/>
            <person name="Kuo R."/>
            <person name="Ohm R.A."/>
            <person name="Bhattacharya S.S."/>
            <person name="Shirouzu T."/>
            <person name="Yoshinaga Y."/>
            <person name="Martin F.M."/>
            <person name="Grigoriev I.V."/>
            <person name="Hibbett D.S."/>
        </authorList>
    </citation>
    <scope>NUCLEOTIDE SEQUENCE [LARGE SCALE GENOMIC DNA]</scope>
    <source>
        <strain evidence="1 2">HHB12029</strain>
    </source>
</reference>
<keyword evidence="2" id="KW-1185">Reference proteome</keyword>
<dbReference type="InParanoid" id="A0A165I886"/>
<accession>A0A165I886</accession>
<dbReference type="PROSITE" id="PS51257">
    <property type="entry name" value="PROKAR_LIPOPROTEIN"/>
    <property type="match status" value="1"/>
</dbReference>
<protein>
    <submittedName>
        <fullName evidence="1">Uncharacterized protein</fullName>
    </submittedName>
</protein>